<keyword evidence="1" id="KW-1133">Transmembrane helix</keyword>
<evidence type="ECO:0000256" key="1">
    <source>
        <dbReference type="SAM" id="Phobius"/>
    </source>
</evidence>
<dbReference type="EMBL" id="QDEB01007330">
    <property type="protein sequence ID" value="RZC42517.1"/>
    <property type="molecule type" value="Genomic_DNA"/>
</dbReference>
<sequence>NLENTKNDIALYIGVTVGIFFVSLLSFFLTRLYWKKNRHQSLYNMASNGQSTYKIK</sequence>
<name>A0A482WCG4_ASBVE</name>
<keyword evidence="1" id="KW-0812">Transmembrane</keyword>
<reference evidence="2 3" key="1">
    <citation type="submission" date="2017-03" db="EMBL/GenBank/DDBJ databases">
        <title>Genome of the blue death feigning beetle - Asbolus verrucosus.</title>
        <authorList>
            <person name="Rider S.D."/>
        </authorList>
    </citation>
    <scope>NUCLEOTIDE SEQUENCE [LARGE SCALE GENOMIC DNA]</scope>
    <source>
        <strain evidence="2">Butters</strain>
        <tissue evidence="2">Head and leg muscle</tissue>
    </source>
</reference>
<dbReference type="Proteomes" id="UP000292052">
    <property type="component" value="Unassembled WGS sequence"/>
</dbReference>
<proteinExistence type="predicted"/>
<keyword evidence="1" id="KW-0472">Membrane</keyword>
<keyword evidence="3" id="KW-1185">Reference proteome</keyword>
<gene>
    <name evidence="2" type="ORF">BDFB_012485</name>
</gene>
<protein>
    <submittedName>
        <fullName evidence="2">Uncharacterized protein</fullName>
    </submittedName>
</protein>
<evidence type="ECO:0000313" key="2">
    <source>
        <dbReference type="EMBL" id="RZC42517.1"/>
    </source>
</evidence>
<accession>A0A482WCG4</accession>
<feature type="non-terminal residue" evidence="2">
    <location>
        <position position="1"/>
    </location>
</feature>
<comment type="caution">
    <text evidence="2">The sequence shown here is derived from an EMBL/GenBank/DDBJ whole genome shotgun (WGS) entry which is preliminary data.</text>
</comment>
<dbReference type="AlphaFoldDB" id="A0A482WCG4"/>
<evidence type="ECO:0000313" key="3">
    <source>
        <dbReference type="Proteomes" id="UP000292052"/>
    </source>
</evidence>
<feature type="transmembrane region" description="Helical" evidence="1">
    <location>
        <begin position="12"/>
        <end position="34"/>
    </location>
</feature>
<organism evidence="2 3">
    <name type="scientific">Asbolus verrucosus</name>
    <name type="common">Desert ironclad beetle</name>
    <dbReference type="NCBI Taxonomy" id="1661398"/>
    <lineage>
        <taxon>Eukaryota</taxon>
        <taxon>Metazoa</taxon>
        <taxon>Ecdysozoa</taxon>
        <taxon>Arthropoda</taxon>
        <taxon>Hexapoda</taxon>
        <taxon>Insecta</taxon>
        <taxon>Pterygota</taxon>
        <taxon>Neoptera</taxon>
        <taxon>Endopterygota</taxon>
        <taxon>Coleoptera</taxon>
        <taxon>Polyphaga</taxon>
        <taxon>Cucujiformia</taxon>
        <taxon>Tenebrionidae</taxon>
        <taxon>Pimeliinae</taxon>
        <taxon>Asbolus</taxon>
    </lineage>
</organism>